<organism evidence="2 3">
    <name type="scientific">Pseudonocardia acidicola</name>
    <dbReference type="NCBI Taxonomy" id="2724939"/>
    <lineage>
        <taxon>Bacteria</taxon>
        <taxon>Bacillati</taxon>
        <taxon>Actinomycetota</taxon>
        <taxon>Actinomycetes</taxon>
        <taxon>Pseudonocardiales</taxon>
        <taxon>Pseudonocardiaceae</taxon>
        <taxon>Pseudonocardia</taxon>
    </lineage>
</organism>
<dbReference type="RefSeq" id="WP_169383747.1">
    <property type="nucleotide sequence ID" value="NZ_JAAXLA010000052.1"/>
</dbReference>
<keyword evidence="3" id="KW-1185">Reference proteome</keyword>
<feature type="transmembrane region" description="Helical" evidence="1">
    <location>
        <begin position="392"/>
        <end position="418"/>
    </location>
</feature>
<evidence type="ECO:0000256" key="1">
    <source>
        <dbReference type="SAM" id="Phobius"/>
    </source>
</evidence>
<feature type="transmembrane region" description="Helical" evidence="1">
    <location>
        <begin position="238"/>
        <end position="260"/>
    </location>
</feature>
<comment type="caution">
    <text evidence="2">The sequence shown here is derived from an EMBL/GenBank/DDBJ whole genome shotgun (WGS) entry which is preliminary data.</text>
</comment>
<evidence type="ECO:0008006" key="4">
    <source>
        <dbReference type="Google" id="ProtNLM"/>
    </source>
</evidence>
<evidence type="ECO:0000313" key="3">
    <source>
        <dbReference type="Proteomes" id="UP000820669"/>
    </source>
</evidence>
<feature type="transmembrane region" description="Helical" evidence="1">
    <location>
        <begin position="73"/>
        <end position="94"/>
    </location>
</feature>
<evidence type="ECO:0000313" key="2">
    <source>
        <dbReference type="EMBL" id="NMI00272.1"/>
    </source>
</evidence>
<keyword evidence="1" id="KW-0812">Transmembrane</keyword>
<accession>A0ABX1SFF6</accession>
<feature type="transmembrane region" description="Helical" evidence="1">
    <location>
        <begin position="312"/>
        <end position="332"/>
    </location>
</feature>
<reference evidence="2 3" key="1">
    <citation type="submission" date="2020-04" db="EMBL/GenBank/DDBJ databases">
        <authorList>
            <person name="Klaysubun C."/>
            <person name="Duangmal K."/>
            <person name="Lipun K."/>
        </authorList>
    </citation>
    <scope>NUCLEOTIDE SEQUENCE [LARGE SCALE GENOMIC DNA]</scope>
    <source>
        <strain evidence="2 3">K10HN5</strain>
    </source>
</reference>
<feature type="transmembrane region" description="Helical" evidence="1">
    <location>
        <begin position="49"/>
        <end position="66"/>
    </location>
</feature>
<feature type="transmembrane region" description="Helical" evidence="1">
    <location>
        <begin position="129"/>
        <end position="150"/>
    </location>
</feature>
<feature type="transmembrane region" description="Helical" evidence="1">
    <location>
        <begin position="24"/>
        <end position="43"/>
    </location>
</feature>
<feature type="transmembrane region" description="Helical" evidence="1">
    <location>
        <begin position="272"/>
        <end position="300"/>
    </location>
</feature>
<protein>
    <recommendedName>
        <fullName evidence="4">O-antigen ligase</fullName>
    </recommendedName>
</protein>
<sequence length="478" mass="51805">MTADLLPATAPPAPPARRRRSGTLLVLVAALATVLVGAVMVVLPSVGAWGILAGLACLELVALTAYRPVFAVYAYMATLPFLGGIDRGTLIPLVRPSEGLLALLTLGAAVGYYVRYLRGERIEWRWHPVDRPLLAFLLLSTVWPLVSYMLQGQMPQSSDYAAILPVCKLVGLYLLVRLAVVSEDQMVRMSRVIVWPGAALAVIAILQTLNFGPVVSLLETYWASPGDDPQAITERGSATLASPIATGDYIVISLVLLIILSMRGRLGRREGLALGLILGTGVLAAGQYSIWICAVVAGWMLLRRYPRLRPRVVRLLPAAVVVCLVGAPAVIARIGEFQGTGLPVSWLGRIDNLSNFFLPRFDPLHIAIGVAPNPVLQAPETWRDVIYLENGYLYFLWIGGLPLLAGFAWLTVVVLRHLRGTAVRAAMPGAYAAALYIVWWVLLIVTVIDPHLEQRGTGDLIFAMLAMTVGRGREPRHG</sequence>
<feature type="transmembrane region" description="Helical" evidence="1">
    <location>
        <begin position="100"/>
        <end position="117"/>
    </location>
</feature>
<dbReference type="Proteomes" id="UP000820669">
    <property type="component" value="Unassembled WGS sequence"/>
</dbReference>
<feature type="transmembrane region" description="Helical" evidence="1">
    <location>
        <begin position="192"/>
        <end position="218"/>
    </location>
</feature>
<feature type="transmembrane region" description="Helical" evidence="1">
    <location>
        <begin position="430"/>
        <end position="448"/>
    </location>
</feature>
<dbReference type="EMBL" id="JAAXLA010000052">
    <property type="protein sequence ID" value="NMI00272.1"/>
    <property type="molecule type" value="Genomic_DNA"/>
</dbReference>
<keyword evidence="1" id="KW-0472">Membrane</keyword>
<gene>
    <name evidence="2" type="ORF">HF526_23600</name>
</gene>
<keyword evidence="1" id="KW-1133">Transmembrane helix</keyword>
<proteinExistence type="predicted"/>
<feature type="transmembrane region" description="Helical" evidence="1">
    <location>
        <begin position="162"/>
        <end position="180"/>
    </location>
</feature>
<name>A0ABX1SFF6_9PSEU</name>